<evidence type="ECO:0000313" key="2">
    <source>
        <dbReference type="EMBL" id="CAE0754203.1"/>
    </source>
</evidence>
<feature type="region of interest" description="Disordered" evidence="1">
    <location>
        <begin position="547"/>
        <end position="566"/>
    </location>
</feature>
<gene>
    <name evidence="2" type="ORF">PCAR00345_LOCUS6790</name>
</gene>
<feature type="compositionally biased region" description="Polar residues" evidence="1">
    <location>
        <begin position="163"/>
        <end position="182"/>
    </location>
</feature>
<dbReference type="EMBL" id="HBIZ01011397">
    <property type="protein sequence ID" value="CAE0754203.1"/>
    <property type="molecule type" value="Transcribed_RNA"/>
</dbReference>
<proteinExistence type="predicted"/>
<feature type="region of interest" description="Disordered" evidence="1">
    <location>
        <begin position="203"/>
        <end position="232"/>
    </location>
</feature>
<protein>
    <submittedName>
        <fullName evidence="2">Uncharacterized protein</fullName>
    </submittedName>
</protein>
<feature type="region of interest" description="Disordered" evidence="1">
    <location>
        <begin position="159"/>
        <end position="183"/>
    </location>
</feature>
<feature type="compositionally biased region" description="Basic and acidic residues" evidence="1">
    <location>
        <begin position="203"/>
        <end position="217"/>
    </location>
</feature>
<sequence length="566" mass="62724">MDSTASGPLSKFYGTTFPPASKSILTVRARKPPHSLSSQLIKPSSAIALQARLARQLAELHNSDTKSKRIDASSPVKYDEIAGCSESDIVFRCLAPALVSTGIPTETSMPATKLHLKTIALALEEVERIIDHHDTSLCSLIQATRAALKAALRTLEAHKSKQNECNSQASTPESPQSSQGKSRLNHELAAQFENLFARGSREGLMKVDGRDSRRSEGASEAEASSEEQREVEDLTQDLHIENMAAQEDAAAIVIQRQARGQSVTRRFPAMLAVQLELKQKWASAKMIQAHARCLLLRSAPKRAFREQRAATIIQRYARQMVGVKASFVLRRETKLTEKQIDELVGIRMQILRLSKGERLVLIPEILSMQAPVITQLKQAHALWNDLSTNQRSNAIAKHVLSARAEERMQVMRQTVHNLSQRQALELLSYMVINSSHWDLSEEKLLQTLLGNLPDKLAMKGEMLLIDLIVEVVPPSSLARFMERLALFSHLPPIRRHIDRPYNSEFEQARLPSAGPRSPKGIVFPKSAGSHTGVGAIQLPAVRIEGAVRKSSLPSSPKSNPSPRRVY</sequence>
<organism evidence="2">
    <name type="scientific">Chrysotila carterae</name>
    <name type="common">Marine alga</name>
    <name type="synonym">Syracosphaera carterae</name>
    <dbReference type="NCBI Taxonomy" id="13221"/>
    <lineage>
        <taxon>Eukaryota</taxon>
        <taxon>Haptista</taxon>
        <taxon>Haptophyta</taxon>
        <taxon>Prymnesiophyceae</taxon>
        <taxon>Isochrysidales</taxon>
        <taxon>Isochrysidaceae</taxon>
        <taxon>Chrysotila</taxon>
    </lineage>
</organism>
<name>A0A7S4B511_CHRCT</name>
<feature type="compositionally biased region" description="Low complexity" evidence="1">
    <location>
        <begin position="550"/>
        <end position="566"/>
    </location>
</feature>
<reference evidence="2" key="1">
    <citation type="submission" date="2021-01" db="EMBL/GenBank/DDBJ databases">
        <authorList>
            <person name="Corre E."/>
            <person name="Pelletier E."/>
            <person name="Niang G."/>
            <person name="Scheremetjew M."/>
            <person name="Finn R."/>
            <person name="Kale V."/>
            <person name="Holt S."/>
            <person name="Cochrane G."/>
            <person name="Meng A."/>
            <person name="Brown T."/>
            <person name="Cohen L."/>
        </authorList>
    </citation>
    <scope>NUCLEOTIDE SEQUENCE</scope>
    <source>
        <strain evidence="2">CCMP645</strain>
    </source>
</reference>
<dbReference type="AlphaFoldDB" id="A0A7S4B511"/>
<evidence type="ECO:0000256" key="1">
    <source>
        <dbReference type="SAM" id="MobiDB-lite"/>
    </source>
</evidence>
<accession>A0A7S4B511</accession>